<feature type="region of interest" description="Disordered" evidence="1">
    <location>
        <begin position="1"/>
        <end position="42"/>
    </location>
</feature>
<dbReference type="InterPro" id="IPR009688">
    <property type="entry name" value="FAM210A/B-like_dom"/>
</dbReference>
<protein>
    <recommendedName>
        <fullName evidence="3">DUF1279 domain-containing protein</fullName>
    </recommendedName>
</protein>
<dbReference type="PANTHER" id="PTHR21377:SF0">
    <property type="entry name" value="PROTEIN FAM210B, MITOCHONDRIAL"/>
    <property type="match status" value="1"/>
</dbReference>
<organism evidence="4 5">
    <name type="scientific">Folsomia candida</name>
    <name type="common">Springtail</name>
    <dbReference type="NCBI Taxonomy" id="158441"/>
    <lineage>
        <taxon>Eukaryota</taxon>
        <taxon>Metazoa</taxon>
        <taxon>Ecdysozoa</taxon>
        <taxon>Arthropoda</taxon>
        <taxon>Hexapoda</taxon>
        <taxon>Collembola</taxon>
        <taxon>Entomobryomorpha</taxon>
        <taxon>Isotomoidea</taxon>
        <taxon>Isotomidae</taxon>
        <taxon>Proisotominae</taxon>
        <taxon>Folsomia</taxon>
    </lineage>
</organism>
<dbReference type="InterPro" id="IPR045866">
    <property type="entry name" value="FAM210A/B-like"/>
</dbReference>
<keyword evidence="2" id="KW-1133">Transmembrane helix</keyword>
<gene>
    <name evidence="4" type="ORF">Fcan01_12041</name>
</gene>
<evidence type="ECO:0000313" key="4">
    <source>
        <dbReference type="EMBL" id="OXA53079.1"/>
    </source>
</evidence>
<name>A0A226E6L8_FOLCA</name>
<dbReference type="PANTHER" id="PTHR21377">
    <property type="entry name" value="PROTEIN FAM210B, MITOCHONDRIAL"/>
    <property type="match status" value="1"/>
</dbReference>
<keyword evidence="2" id="KW-0472">Membrane</keyword>
<feature type="domain" description="DUF1279" evidence="3">
    <location>
        <begin position="49"/>
        <end position="135"/>
    </location>
</feature>
<proteinExistence type="predicted"/>
<evidence type="ECO:0000259" key="3">
    <source>
        <dbReference type="Pfam" id="PF06916"/>
    </source>
</evidence>
<feature type="compositionally biased region" description="Basic and acidic residues" evidence="1">
    <location>
        <begin position="1"/>
        <end position="12"/>
    </location>
</feature>
<evidence type="ECO:0000313" key="5">
    <source>
        <dbReference type="Proteomes" id="UP000198287"/>
    </source>
</evidence>
<dbReference type="EMBL" id="LNIX01000006">
    <property type="protein sequence ID" value="OXA53079.1"/>
    <property type="molecule type" value="Genomic_DNA"/>
</dbReference>
<keyword evidence="5" id="KW-1185">Reference proteome</keyword>
<comment type="caution">
    <text evidence="4">The sequence shown here is derived from an EMBL/GenBank/DDBJ whole genome shotgun (WGS) entry which is preliminary data.</text>
</comment>
<dbReference type="Proteomes" id="UP000198287">
    <property type="component" value="Unassembled WGS sequence"/>
</dbReference>
<reference evidence="4 5" key="1">
    <citation type="submission" date="2015-12" db="EMBL/GenBank/DDBJ databases">
        <title>The genome of Folsomia candida.</title>
        <authorList>
            <person name="Faddeeva A."/>
            <person name="Derks M.F."/>
            <person name="Anvar Y."/>
            <person name="Smit S."/>
            <person name="Van Straalen N."/>
            <person name="Roelofs D."/>
        </authorList>
    </citation>
    <scope>NUCLEOTIDE SEQUENCE [LARGE SCALE GENOMIC DNA]</scope>
    <source>
        <strain evidence="4 5">VU population</strain>
        <tissue evidence="4">Whole body</tissue>
    </source>
</reference>
<dbReference type="AlphaFoldDB" id="A0A226E6L8"/>
<keyword evidence="2" id="KW-0812">Transmembrane</keyword>
<evidence type="ECO:0000256" key="2">
    <source>
        <dbReference type="SAM" id="Phobius"/>
    </source>
</evidence>
<feature type="compositionally biased region" description="Low complexity" evidence="1">
    <location>
        <begin position="27"/>
        <end position="37"/>
    </location>
</feature>
<feature type="transmembrane region" description="Helical" evidence="2">
    <location>
        <begin position="120"/>
        <end position="137"/>
    </location>
</feature>
<feature type="transmembrane region" description="Helical" evidence="2">
    <location>
        <begin position="57"/>
        <end position="80"/>
    </location>
</feature>
<accession>A0A226E6L8</accession>
<dbReference type="GO" id="GO:0005739">
    <property type="term" value="C:mitochondrion"/>
    <property type="evidence" value="ECO:0007669"/>
    <property type="project" value="TreeGrafter"/>
</dbReference>
<dbReference type="STRING" id="158441.A0A226E6L8"/>
<dbReference type="Pfam" id="PF06916">
    <property type="entry name" value="FAM210A-B_dom"/>
    <property type="match status" value="1"/>
</dbReference>
<dbReference type="OrthoDB" id="426386at2759"/>
<dbReference type="OMA" id="CFKQNYS"/>
<sequence>MSQRLSNEKGATKAESQSTTVGDDGKSTPSSSSTSSPVVADQPLSRQAKLKQAVKDYGSTVLVFHICMSLCSLGMFYLLVSSGLDVVDLLSRIGVGEQILQSKVTQGASTFVVAYAVHKIFAPARIGITLTATPLIVKKLRSMGILKKPIQKTS</sequence>
<evidence type="ECO:0000256" key="1">
    <source>
        <dbReference type="SAM" id="MobiDB-lite"/>
    </source>
</evidence>